<evidence type="ECO:0000256" key="4">
    <source>
        <dbReference type="SAM" id="MobiDB-lite"/>
    </source>
</evidence>
<dbReference type="PANTHER" id="PTHR14790:SF15">
    <property type="entry name" value="RECQ-MEDIATED GENOME INSTABILITY PROTEIN 1"/>
    <property type="match status" value="1"/>
</dbReference>
<dbReference type="InterPro" id="IPR042470">
    <property type="entry name" value="RMI1_N_C_sf"/>
</dbReference>
<evidence type="ECO:0000256" key="3">
    <source>
        <dbReference type="ARBA" id="ARBA00077519"/>
    </source>
</evidence>
<name>A0A835UJC8_VANPL</name>
<dbReference type="FunFam" id="2.40.50.770:FF:000004">
    <property type="entry name" value="RecQ-mediated instability protein (DUF1767)"/>
    <property type="match status" value="1"/>
</dbReference>
<reference evidence="7 8" key="1">
    <citation type="journal article" date="2020" name="Nat. Food">
        <title>A phased Vanilla planifolia genome enables genetic improvement of flavour and production.</title>
        <authorList>
            <person name="Hasing T."/>
            <person name="Tang H."/>
            <person name="Brym M."/>
            <person name="Khazi F."/>
            <person name="Huang T."/>
            <person name="Chambers A.H."/>
        </authorList>
    </citation>
    <scope>NUCLEOTIDE SEQUENCE [LARGE SCALE GENOMIC DNA]</scope>
    <source>
        <tissue evidence="7">Leaf</tissue>
    </source>
</reference>
<dbReference type="OrthoDB" id="341511at2759"/>
<feature type="compositionally biased region" description="Polar residues" evidence="4">
    <location>
        <begin position="313"/>
        <end position="323"/>
    </location>
</feature>
<dbReference type="AlphaFoldDB" id="A0A835UJC8"/>
<dbReference type="GO" id="GO:0031422">
    <property type="term" value="C:RecQ family helicase-topoisomerase III complex"/>
    <property type="evidence" value="ECO:0007669"/>
    <property type="project" value="TreeGrafter"/>
</dbReference>
<dbReference type="SMART" id="SM01161">
    <property type="entry name" value="DUF1767"/>
    <property type="match status" value="1"/>
</dbReference>
<dbReference type="EMBL" id="JADCNM010000011">
    <property type="protein sequence ID" value="KAG0462880.1"/>
    <property type="molecule type" value="Genomic_DNA"/>
</dbReference>
<evidence type="ECO:0000259" key="6">
    <source>
        <dbReference type="Pfam" id="PF16099"/>
    </source>
</evidence>
<feature type="domain" description="RecQ mediated genome instability protein 1 OB-fold" evidence="5">
    <location>
        <begin position="148"/>
        <end position="258"/>
    </location>
</feature>
<dbReference type="PANTHER" id="PTHR14790">
    <property type="entry name" value="RECQ-MEDIATED GENOME INSTABILITY PROTEIN 1 RMI1"/>
    <property type="match status" value="1"/>
</dbReference>
<dbReference type="InterPro" id="IPR013894">
    <property type="entry name" value="RMI1_OB"/>
</dbReference>
<protein>
    <recommendedName>
        <fullName evidence="2">RecQ-mediated genome instability protein 1</fullName>
    </recommendedName>
    <alternativeName>
        <fullName evidence="3">BLM-associated protein of 75 kDa homolog</fullName>
    </alternativeName>
</protein>
<proteinExistence type="inferred from homology"/>
<dbReference type="Pfam" id="PF08585">
    <property type="entry name" value="RMI1_N_C"/>
    <property type="match status" value="1"/>
</dbReference>
<dbReference type="Proteomes" id="UP000639772">
    <property type="component" value="Chromosome 11"/>
</dbReference>
<comment type="caution">
    <text evidence="7">The sequence shown here is derived from an EMBL/GenBank/DDBJ whole genome shotgun (WGS) entry which is preliminary data.</text>
</comment>
<dbReference type="GO" id="GO:0000712">
    <property type="term" value="P:resolution of meiotic recombination intermediates"/>
    <property type="evidence" value="ECO:0007669"/>
    <property type="project" value="TreeGrafter"/>
</dbReference>
<gene>
    <name evidence="7" type="ORF">HPP92_021356</name>
</gene>
<sequence length="586" mass="64589">MTRRKLRLPSSSDEDDALPRPQTEATSNPNPCARPENANLQISDDEFMEAQDTLPDRLSPTLPPDATRVNSEGVKGSANDAVDVSDRLVDEFLRGVGLGLRREWLASCLTTLSGSVPGFEELDVAGKARLCFEQFLLADMNFCGAGILPDNVHCMNKVELDGPFVLQVDEITNISCSLRGRYYDSPVGLKRCLKLSLTDGVQHVFCMEYRPVHDLEVLSQAGMKVIIRNVPIRRGLLLLLPEAVEVLGGLAEDLDAARHRFISEVNKPPRGKRKQALIPLSQRAALVSWPSTNVNGETANTLVPASDISISQPNALESPSLSNPKPMAQGTIPDEPNGGDHVHPNTGKVNLDDVVSQDSGRNLCEGFIHVKENRVIHNSEGSSKIKRNINADAADDVQDIHAMDVDGAVNESNYPMVLTGEKEIPFTYLACLLAKWNLSVGRIEFLHGRIKCILTGIKRFQFKHRSTYELLVYVDDGSYISEVIIDHSVVQNKIGYSPEDVAAALSSSDKKTKADMTEMMKKYEFFLSTFEGTILVELNKESPFPVALEMSQGCTASDAWLLLRRLKSFAFEKLQHGLIEPINLSP</sequence>
<dbReference type="Pfam" id="PF16099">
    <property type="entry name" value="RMI1_C"/>
    <property type="match status" value="1"/>
</dbReference>
<accession>A0A835UJC8</accession>
<feature type="region of interest" description="Disordered" evidence="4">
    <location>
        <begin position="54"/>
        <end position="77"/>
    </location>
</feature>
<evidence type="ECO:0000256" key="2">
    <source>
        <dbReference type="ARBA" id="ARBA00018987"/>
    </source>
</evidence>
<evidence type="ECO:0000256" key="1">
    <source>
        <dbReference type="ARBA" id="ARBA00006395"/>
    </source>
</evidence>
<dbReference type="GO" id="GO:0000724">
    <property type="term" value="P:double-strand break repair via homologous recombination"/>
    <property type="evidence" value="ECO:0007669"/>
    <property type="project" value="TreeGrafter"/>
</dbReference>
<feature type="region of interest" description="Disordered" evidence="4">
    <location>
        <begin position="1"/>
        <end position="37"/>
    </location>
</feature>
<comment type="similarity">
    <text evidence="1">Belongs to the RMI1 family.</text>
</comment>
<dbReference type="InterPro" id="IPR032199">
    <property type="entry name" value="RMI1_C"/>
</dbReference>
<evidence type="ECO:0000259" key="5">
    <source>
        <dbReference type="Pfam" id="PF08585"/>
    </source>
</evidence>
<dbReference type="GO" id="GO:0000166">
    <property type="term" value="F:nucleotide binding"/>
    <property type="evidence" value="ECO:0007669"/>
    <property type="project" value="InterPro"/>
</dbReference>
<feature type="domain" description="RecQ-mediated genome instability protein 1 C-terminal OB-fold" evidence="6">
    <location>
        <begin position="424"/>
        <end position="566"/>
    </location>
</feature>
<evidence type="ECO:0000313" key="8">
    <source>
        <dbReference type="Proteomes" id="UP000639772"/>
    </source>
</evidence>
<feature type="region of interest" description="Disordered" evidence="4">
    <location>
        <begin position="313"/>
        <end position="348"/>
    </location>
</feature>
<dbReference type="GO" id="GO:0016604">
    <property type="term" value="C:nuclear body"/>
    <property type="evidence" value="ECO:0007669"/>
    <property type="project" value="TreeGrafter"/>
</dbReference>
<organism evidence="7 8">
    <name type="scientific">Vanilla planifolia</name>
    <name type="common">Vanilla</name>
    <dbReference type="NCBI Taxonomy" id="51239"/>
    <lineage>
        <taxon>Eukaryota</taxon>
        <taxon>Viridiplantae</taxon>
        <taxon>Streptophyta</taxon>
        <taxon>Embryophyta</taxon>
        <taxon>Tracheophyta</taxon>
        <taxon>Spermatophyta</taxon>
        <taxon>Magnoliopsida</taxon>
        <taxon>Liliopsida</taxon>
        <taxon>Asparagales</taxon>
        <taxon>Orchidaceae</taxon>
        <taxon>Vanilloideae</taxon>
        <taxon>Vanilleae</taxon>
        <taxon>Vanilla</taxon>
    </lineage>
</organism>
<evidence type="ECO:0000313" key="7">
    <source>
        <dbReference type="EMBL" id="KAG0462880.1"/>
    </source>
</evidence>
<dbReference type="Gene3D" id="2.40.50.770">
    <property type="entry name" value="RecQ-mediated genome instability protein Rmi1, C-terminal domain"/>
    <property type="match status" value="1"/>
</dbReference>